<accession>A0A1U7LZI3</accession>
<dbReference type="PANTHER" id="PTHR43652">
    <property type="entry name" value="BASIC AMINO ACID ANTIPORTER YFCC-RELATED"/>
    <property type="match status" value="1"/>
</dbReference>
<keyword evidence="3 6" id="KW-0812">Transmembrane</keyword>
<keyword evidence="5 6" id="KW-0472">Membrane</keyword>
<dbReference type="AlphaFoldDB" id="A0A1U7LZI3"/>
<feature type="transmembrane region" description="Helical" evidence="6">
    <location>
        <begin position="119"/>
        <end position="138"/>
    </location>
</feature>
<evidence type="ECO:0000256" key="2">
    <source>
        <dbReference type="ARBA" id="ARBA00022475"/>
    </source>
</evidence>
<keyword evidence="2" id="KW-1003">Cell membrane</keyword>
<feature type="transmembrane region" description="Helical" evidence="6">
    <location>
        <begin position="362"/>
        <end position="391"/>
    </location>
</feature>
<gene>
    <name evidence="7" type="ORF">BIV18_03980</name>
</gene>
<protein>
    <submittedName>
        <fullName evidence="7">C4-dicarboxylate ABC transporter</fullName>
    </submittedName>
</protein>
<keyword evidence="4 6" id="KW-1133">Transmembrane helix</keyword>
<evidence type="ECO:0000256" key="6">
    <source>
        <dbReference type="SAM" id="Phobius"/>
    </source>
</evidence>
<feature type="transmembrane region" description="Helical" evidence="6">
    <location>
        <begin position="80"/>
        <end position="98"/>
    </location>
</feature>
<sequence length="469" mass="50989">MRCFMEKVKKKKVPHTLVILLVIILCAVALTWIIPAGAYERVENAQGVKVIDPETFHYIEKSPVNPLKIFNIGLDGFKKAATLIYLILFSGASFNIITRSGALQSLIGVVSKKTESKEYLFIPILTFIFGLICTTQGVNTFIGFAPIMVMISLAMGFDSIVGASIILLGGAVGFSTGTLNVNTTIVAQEIAGLPPYSGLSYRAFCFLVFYIVTNLYLVKYALKVKKSPELSPMYEIDKIRIKDTDSHDEFNSPMNGRKWLVILTLFAALGVIVYGGVKLEWKLEETAVVFIWLSIIAGLVAGFNPSQIAKYFVEGAKKMVGAALIIGLARTVSGVLDAGNIMDTSIHAMTGWLNFFPQLLKGPVMFIVNIIVNMFITSGSGQAAAIMPIFAPLADTIGITRQAAVLAFNFGDGFCNYILPTSTALMGILGATDIPYDKWMIFMGKLFGIWVLVGSILMIGAQVIHLGPM</sequence>
<evidence type="ECO:0000256" key="1">
    <source>
        <dbReference type="ARBA" id="ARBA00004651"/>
    </source>
</evidence>
<keyword evidence="8" id="KW-1185">Reference proteome</keyword>
<dbReference type="InterPro" id="IPR018385">
    <property type="entry name" value="C4_dicarb_anaerob_car-like"/>
</dbReference>
<dbReference type="EMBL" id="MJIH01000001">
    <property type="protein sequence ID" value="OLR64737.1"/>
    <property type="molecule type" value="Genomic_DNA"/>
</dbReference>
<feature type="transmembrane region" description="Helical" evidence="6">
    <location>
        <begin position="403"/>
        <end position="419"/>
    </location>
</feature>
<name>A0A1U7LZI3_9FIRM</name>
<dbReference type="PANTHER" id="PTHR43652:SF2">
    <property type="entry name" value="BASIC AMINO ACID ANTIPORTER YFCC-RELATED"/>
    <property type="match status" value="1"/>
</dbReference>
<dbReference type="Pfam" id="PF03606">
    <property type="entry name" value="DcuC"/>
    <property type="match status" value="1"/>
</dbReference>
<dbReference type="GO" id="GO:0005886">
    <property type="term" value="C:plasma membrane"/>
    <property type="evidence" value="ECO:0007669"/>
    <property type="project" value="UniProtKB-SubCell"/>
</dbReference>
<evidence type="ECO:0000313" key="7">
    <source>
        <dbReference type="EMBL" id="OLR64737.1"/>
    </source>
</evidence>
<comment type="caution">
    <text evidence="7">The sequence shown here is derived from an EMBL/GenBank/DDBJ whole genome shotgun (WGS) entry which is preliminary data.</text>
</comment>
<feature type="transmembrane region" description="Helical" evidence="6">
    <location>
        <begin position="289"/>
        <end position="308"/>
    </location>
</feature>
<dbReference type="InterPro" id="IPR051679">
    <property type="entry name" value="DASS-Related_Transporters"/>
</dbReference>
<feature type="transmembrane region" description="Helical" evidence="6">
    <location>
        <begin position="12"/>
        <end position="34"/>
    </location>
</feature>
<evidence type="ECO:0000256" key="4">
    <source>
        <dbReference type="ARBA" id="ARBA00022989"/>
    </source>
</evidence>
<dbReference type="Proteomes" id="UP000187166">
    <property type="component" value="Unassembled WGS sequence"/>
</dbReference>
<feature type="transmembrane region" description="Helical" evidence="6">
    <location>
        <begin position="166"/>
        <end position="187"/>
    </location>
</feature>
<organism evidence="7 8">
    <name type="scientific">Peptoniphilus porci</name>
    <dbReference type="NCBI Taxonomy" id="2652280"/>
    <lineage>
        <taxon>Bacteria</taxon>
        <taxon>Bacillati</taxon>
        <taxon>Bacillota</taxon>
        <taxon>Tissierellia</taxon>
        <taxon>Tissierellales</taxon>
        <taxon>Peptoniphilaceae</taxon>
        <taxon>Peptoniphilus</taxon>
    </lineage>
</organism>
<feature type="transmembrane region" description="Helical" evidence="6">
    <location>
        <begin position="439"/>
        <end position="464"/>
    </location>
</feature>
<feature type="transmembrane region" description="Helical" evidence="6">
    <location>
        <begin position="144"/>
        <end position="161"/>
    </location>
</feature>
<evidence type="ECO:0000256" key="5">
    <source>
        <dbReference type="ARBA" id="ARBA00023136"/>
    </source>
</evidence>
<evidence type="ECO:0000313" key="8">
    <source>
        <dbReference type="Proteomes" id="UP000187166"/>
    </source>
</evidence>
<feature type="transmembrane region" description="Helical" evidence="6">
    <location>
        <begin position="320"/>
        <end position="342"/>
    </location>
</feature>
<feature type="transmembrane region" description="Helical" evidence="6">
    <location>
        <begin position="259"/>
        <end position="277"/>
    </location>
</feature>
<reference evidence="7 8" key="1">
    <citation type="journal article" date="2016" name="Appl. Environ. Microbiol.">
        <title>Function and Phylogeny of Bacterial Butyryl Coenzyme A:Acetate Transferases and Their Diversity in the Proximal Colon of Swine.</title>
        <authorList>
            <person name="Trachsel J."/>
            <person name="Bayles D.O."/>
            <person name="Looft T."/>
            <person name="Levine U.Y."/>
            <person name="Allen H.K."/>
        </authorList>
    </citation>
    <scope>NUCLEOTIDE SEQUENCE [LARGE SCALE GENOMIC DNA]</scope>
    <source>
        <strain evidence="7 8">35-6-1</strain>
    </source>
</reference>
<dbReference type="STRING" id="1465756.BIV18_03980"/>
<feature type="transmembrane region" description="Helical" evidence="6">
    <location>
        <begin position="199"/>
        <end position="218"/>
    </location>
</feature>
<evidence type="ECO:0000256" key="3">
    <source>
        <dbReference type="ARBA" id="ARBA00022692"/>
    </source>
</evidence>
<comment type="subcellular location">
    <subcellularLocation>
        <location evidence="1">Cell membrane</location>
        <topology evidence="1">Multi-pass membrane protein</topology>
    </subcellularLocation>
</comment>
<proteinExistence type="predicted"/>